<dbReference type="RefSeq" id="WP_047913029.1">
    <property type="nucleotide sequence ID" value="NZ_CP118109.1"/>
</dbReference>
<protein>
    <submittedName>
        <fullName evidence="1">Uncharacterized protein</fullName>
    </submittedName>
</protein>
<keyword evidence="2" id="KW-1185">Reference proteome</keyword>
<proteinExistence type="predicted"/>
<geneLocation type="plasmid" evidence="1 2">
    <name>unnamed1</name>
</geneLocation>
<sequence>MKGMPVVVKKVPYLYGPEKEKVYFAHQLIHLEAMGRSDYWGEEFIPDGNYSFKVEPDTFYNLYNYTGRLDHKRVHYYDKRQKRRVWRSLYDLHLQFNQHGQVHVLCKTSGVTKQQARKIIVREVIKFEKTSYVRKHIWPKVIHKHRLTHIFKNFGDRGHLWVSSTWGEPIDTICEKRFGRITKSPLGIGKFYTYKPKFKVNFSSWINSSSSDLKGEYQNPDISYINYSGGSYSRSSCHDNDLLLEIEAQLDLNNLMKKYHDQQRYESIFNT</sequence>
<organism evidence="1 2">
    <name type="scientific">Paenibacillus urinalis</name>
    <dbReference type="NCBI Taxonomy" id="521520"/>
    <lineage>
        <taxon>Bacteria</taxon>
        <taxon>Bacillati</taxon>
        <taxon>Bacillota</taxon>
        <taxon>Bacilli</taxon>
        <taxon>Bacillales</taxon>
        <taxon>Paenibacillaceae</taxon>
        <taxon>Paenibacillus</taxon>
    </lineage>
</organism>
<evidence type="ECO:0000313" key="2">
    <source>
        <dbReference type="Proteomes" id="UP001221519"/>
    </source>
</evidence>
<name>A0ABY7XK12_9BACL</name>
<evidence type="ECO:0000313" key="1">
    <source>
        <dbReference type="EMBL" id="WDI05200.1"/>
    </source>
</evidence>
<dbReference type="EMBL" id="CP118109">
    <property type="protein sequence ID" value="WDI05200.1"/>
    <property type="molecule type" value="Genomic_DNA"/>
</dbReference>
<accession>A0ABY7XK12</accession>
<gene>
    <name evidence="1" type="ORF">PUW25_25670</name>
</gene>
<reference evidence="1 2" key="1">
    <citation type="submission" date="2023-02" db="EMBL/GenBank/DDBJ databases">
        <title>Pathogen: clinical or host-associated sample.</title>
        <authorList>
            <person name="Hergert J."/>
            <person name="Casey R."/>
            <person name="Wagner J."/>
            <person name="Young E.L."/>
            <person name="Oakeson K.F."/>
        </authorList>
    </citation>
    <scope>NUCLEOTIDE SEQUENCE [LARGE SCALE GENOMIC DNA]</scope>
    <source>
        <strain evidence="1 2">2022CK-00829</strain>
        <plasmid evidence="1 2">unnamed1</plasmid>
    </source>
</reference>
<keyword evidence="1" id="KW-0614">Plasmid</keyword>
<dbReference type="Proteomes" id="UP001221519">
    <property type="component" value="Plasmid unnamed1"/>
</dbReference>